<gene>
    <name evidence="2" type="ORF">BP5553_01111</name>
</gene>
<comment type="caution">
    <text evidence="2">The sequence shown here is derived from an EMBL/GenBank/DDBJ whole genome shotgun (WGS) entry which is preliminary data.</text>
</comment>
<keyword evidence="3" id="KW-1185">Reference proteome</keyword>
<dbReference type="RefSeq" id="XP_031873788.1">
    <property type="nucleotide sequence ID" value="XM_032009734.1"/>
</dbReference>
<sequence>MATITSSFTKKDSLPVQSRPPLLPRVLSPSSTAHKQVRRKTSFVLWSNSSDDPPSPHNSIYDAQYLSANNSEEGNNGSESFNLPIYKPLNNSPRNKNNAKGGESSIPCHSISETSARNHQNSRAAEPYMIDTSATDTQFLYGHGTLLKTITEQNSCATMNSLARRKSVDDLPNPLNHRDSFVLAKSLRRRHSFSLDDLALIKPSYYDGCPAIESTTLKLLPIHEIYAQPKFPLHAPLPRPQTPPGMPSWTQAQNLPARRHLVNPQPNRLQRFFSLSASGFLLSSHASRTDPPTANRAVSAPVGRRAPRFRPTRSAYAPIDQHPFNHAPVANICNPNASPSTSRLTNTSGTNAGRRFGRRVRFTASATARDSEMNSLRNAIESTSSVAINPMAAMQVTRRSQHISTEPGCPHRKGRQAALKTLRSSLNHRHTASPNNEYTVARVSVSPSRQNSPASSVRILPRPLSNPASVISRSPTTDPVFGIPERSNSLVLSVSSAAHLMSGALQETMTEPKSKPTLCWKCWVEMGFEKMDQWWLKSASCLCFVCCGFDIEGDMRLRCGPRSSSGANFCPSPRTSTTDMLGPRRVVLNASAAI</sequence>
<dbReference type="GeneID" id="43593960"/>
<reference evidence="2 3" key="1">
    <citation type="journal article" date="2018" name="IMA Fungus">
        <title>IMA Genome-F 9: Draft genome sequence of Annulohypoxylon stygium, Aspergillus mulundensis, Berkeleyomyces basicola (syn. Thielaviopsis basicola), Ceratocystis smalleyi, two Cercospora beticola strains, Coleophoma cylindrospora, Fusarium fracticaudum, Phialophora cf. hyalina, and Morchella septimelata.</title>
        <authorList>
            <person name="Wingfield B.D."/>
            <person name="Bills G.F."/>
            <person name="Dong Y."/>
            <person name="Huang W."/>
            <person name="Nel W.J."/>
            <person name="Swalarsk-Parry B.S."/>
            <person name="Vaghefi N."/>
            <person name="Wilken P.M."/>
            <person name="An Z."/>
            <person name="de Beer Z.W."/>
            <person name="De Vos L."/>
            <person name="Chen L."/>
            <person name="Duong T.A."/>
            <person name="Gao Y."/>
            <person name="Hammerbacher A."/>
            <person name="Kikkert J.R."/>
            <person name="Li Y."/>
            <person name="Li H."/>
            <person name="Li K."/>
            <person name="Li Q."/>
            <person name="Liu X."/>
            <person name="Ma X."/>
            <person name="Naidoo K."/>
            <person name="Pethybridge S.J."/>
            <person name="Sun J."/>
            <person name="Steenkamp E.T."/>
            <person name="van der Nest M.A."/>
            <person name="van Wyk S."/>
            <person name="Wingfield M.J."/>
            <person name="Xiong C."/>
            <person name="Yue Q."/>
            <person name="Zhang X."/>
        </authorList>
    </citation>
    <scope>NUCLEOTIDE SEQUENCE [LARGE SCALE GENOMIC DNA]</scope>
    <source>
        <strain evidence="2 3">BP 5553</strain>
    </source>
</reference>
<feature type="compositionally biased region" description="Polar residues" evidence="1">
    <location>
        <begin position="111"/>
        <end position="123"/>
    </location>
</feature>
<feature type="region of interest" description="Disordered" evidence="1">
    <location>
        <begin position="427"/>
        <end position="460"/>
    </location>
</feature>
<feature type="compositionally biased region" description="Polar residues" evidence="1">
    <location>
        <begin position="445"/>
        <end position="455"/>
    </location>
</feature>
<feature type="compositionally biased region" description="Low complexity" evidence="1">
    <location>
        <begin position="14"/>
        <end position="31"/>
    </location>
</feature>
<feature type="compositionally biased region" description="Low complexity" evidence="1">
    <location>
        <begin position="70"/>
        <end position="80"/>
    </location>
</feature>
<organism evidence="2 3">
    <name type="scientific">Venustampulla echinocandica</name>
    <dbReference type="NCBI Taxonomy" id="2656787"/>
    <lineage>
        <taxon>Eukaryota</taxon>
        <taxon>Fungi</taxon>
        <taxon>Dikarya</taxon>
        <taxon>Ascomycota</taxon>
        <taxon>Pezizomycotina</taxon>
        <taxon>Leotiomycetes</taxon>
        <taxon>Helotiales</taxon>
        <taxon>Pleuroascaceae</taxon>
        <taxon>Venustampulla</taxon>
    </lineage>
</organism>
<protein>
    <submittedName>
        <fullName evidence="2">Uncharacterized protein</fullName>
    </submittedName>
</protein>
<dbReference type="AlphaFoldDB" id="A0A370U025"/>
<feature type="region of interest" description="Disordered" evidence="1">
    <location>
        <begin position="70"/>
        <end position="123"/>
    </location>
</feature>
<proteinExistence type="predicted"/>
<evidence type="ECO:0000313" key="2">
    <source>
        <dbReference type="EMBL" id="RDL41132.1"/>
    </source>
</evidence>
<dbReference type="OrthoDB" id="4157036at2759"/>
<accession>A0A370U025</accession>
<dbReference type="EMBL" id="NPIC01000001">
    <property type="protein sequence ID" value="RDL41132.1"/>
    <property type="molecule type" value="Genomic_DNA"/>
</dbReference>
<feature type="region of interest" description="Disordered" evidence="1">
    <location>
        <begin position="1"/>
        <end position="38"/>
    </location>
</feature>
<name>A0A370U025_9HELO</name>
<evidence type="ECO:0000313" key="3">
    <source>
        <dbReference type="Proteomes" id="UP000254866"/>
    </source>
</evidence>
<dbReference type="Proteomes" id="UP000254866">
    <property type="component" value="Unassembled WGS sequence"/>
</dbReference>
<evidence type="ECO:0000256" key="1">
    <source>
        <dbReference type="SAM" id="MobiDB-lite"/>
    </source>
</evidence>
<feature type="compositionally biased region" description="Polar residues" evidence="1">
    <location>
        <begin position="89"/>
        <end position="98"/>
    </location>
</feature>